<dbReference type="PANTHER" id="PTHR47331">
    <property type="entry name" value="PHD-TYPE DOMAIN-CONTAINING PROTEIN"/>
    <property type="match status" value="1"/>
</dbReference>
<keyword evidence="3" id="KW-1185">Reference proteome</keyword>
<feature type="domain" description="DUF5641" evidence="1">
    <location>
        <begin position="208"/>
        <end position="300"/>
    </location>
</feature>
<sequence length="393" mass="45293">MRKFWEIEEVPITKKLTADELKCEELFCTTTTRDETGRFCVRIPLKESADALGDSYSTARSRFMSLERKLQRSPEYKQMYCDFMNEYESSLQLIVWRDSPEDPLGVYQLNTVTYGTASAAYLSMRCLRQLASECGDDVIARVINEDFLLLLATVRECYWPLGGRNLARQVVRRCVICSRLKAHFLIGRPLTAPASADLTGAAPHRLLRYDRVEQMRQHFWRRWSKEYVSELQIRSKWKTREQDLQTDMMVLIKEDNTPPLRWRLGRIVRTYPGKDGVSRVADIRTTRGIIQRTFAKICPLPMQADEDTSGGADSTTSTCKPEIYRTHFDSIHWNLEVKTKAIYLNPNYSTRNRMAMICDPSPSPPPPDPSRGSRVDHHVLTGSCSTYNDTCSM</sequence>
<dbReference type="AlphaFoldDB" id="A0A8S4DGH5"/>
<proteinExistence type="predicted"/>
<dbReference type="Pfam" id="PF18701">
    <property type="entry name" value="DUF5641"/>
    <property type="match status" value="1"/>
</dbReference>
<reference evidence="2" key="1">
    <citation type="submission" date="2020-11" db="EMBL/GenBank/DDBJ databases">
        <authorList>
            <person name="Whiteford S."/>
        </authorList>
    </citation>
    <scope>NUCLEOTIDE SEQUENCE</scope>
</reference>
<comment type="caution">
    <text evidence="2">The sequence shown here is derived from an EMBL/GenBank/DDBJ whole genome shotgun (WGS) entry which is preliminary data.</text>
</comment>
<evidence type="ECO:0000313" key="3">
    <source>
        <dbReference type="Proteomes" id="UP000653454"/>
    </source>
</evidence>
<dbReference type="PANTHER" id="PTHR47331:SF5">
    <property type="entry name" value="RIBONUCLEASE H"/>
    <property type="match status" value="1"/>
</dbReference>
<dbReference type="Proteomes" id="UP000653454">
    <property type="component" value="Unassembled WGS sequence"/>
</dbReference>
<gene>
    <name evidence="2" type="ORF">PLXY2_LOCUS2457</name>
</gene>
<protein>
    <submittedName>
        <fullName evidence="2">(diamondback moth) hypothetical protein</fullName>
    </submittedName>
</protein>
<organism evidence="2 3">
    <name type="scientific">Plutella xylostella</name>
    <name type="common">Diamondback moth</name>
    <name type="synonym">Plutella maculipennis</name>
    <dbReference type="NCBI Taxonomy" id="51655"/>
    <lineage>
        <taxon>Eukaryota</taxon>
        <taxon>Metazoa</taxon>
        <taxon>Ecdysozoa</taxon>
        <taxon>Arthropoda</taxon>
        <taxon>Hexapoda</taxon>
        <taxon>Insecta</taxon>
        <taxon>Pterygota</taxon>
        <taxon>Neoptera</taxon>
        <taxon>Endopterygota</taxon>
        <taxon>Lepidoptera</taxon>
        <taxon>Glossata</taxon>
        <taxon>Ditrysia</taxon>
        <taxon>Yponomeutoidea</taxon>
        <taxon>Plutellidae</taxon>
        <taxon>Plutella</taxon>
    </lineage>
</organism>
<dbReference type="EMBL" id="CAJHNJ030000006">
    <property type="protein sequence ID" value="CAG9101421.1"/>
    <property type="molecule type" value="Genomic_DNA"/>
</dbReference>
<name>A0A8S4DGH5_PLUXY</name>
<dbReference type="InterPro" id="IPR040676">
    <property type="entry name" value="DUF5641"/>
</dbReference>
<evidence type="ECO:0000259" key="1">
    <source>
        <dbReference type="Pfam" id="PF18701"/>
    </source>
</evidence>
<evidence type="ECO:0000313" key="2">
    <source>
        <dbReference type="EMBL" id="CAG9101421.1"/>
    </source>
</evidence>
<accession>A0A8S4DGH5</accession>